<evidence type="ECO:0000313" key="3">
    <source>
        <dbReference type="EMBL" id="STY83062.1"/>
    </source>
</evidence>
<dbReference type="PANTHER" id="PTHR45655">
    <property type="entry name" value="GUANYLATE CYCLASE SOLUBLE SUBUNIT BETA-2"/>
    <property type="match status" value="1"/>
</dbReference>
<dbReference type="EMBL" id="UGOW01000003">
    <property type="protein sequence ID" value="STY83062.1"/>
    <property type="molecule type" value="Genomic_DNA"/>
</dbReference>
<dbReference type="InterPro" id="IPR024096">
    <property type="entry name" value="NO_sig/Golgi_transp_ligand-bd"/>
</dbReference>
<proteinExistence type="predicted"/>
<organism evidence="3 5">
    <name type="scientific">Legionella quateirensis</name>
    <dbReference type="NCBI Taxonomy" id="45072"/>
    <lineage>
        <taxon>Bacteria</taxon>
        <taxon>Pseudomonadati</taxon>
        <taxon>Pseudomonadota</taxon>
        <taxon>Gammaproteobacteria</taxon>
        <taxon>Legionellales</taxon>
        <taxon>Legionellaceae</taxon>
        <taxon>Legionella</taxon>
    </lineage>
</organism>
<feature type="domain" description="Heme NO-binding" evidence="1">
    <location>
        <begin position="2"/>
        <end position="161"/>
    </location>
</feature>
<dbReference type="Gene3D" id="3.90.1520.10">
    <property type="entry name" value="H-NOX domain"/>
    <property type="match status" value="1"/>
</dbReference>
<dbReference type="OrthoDB" id="7266652at2"/>
<dbReference type="STRING" id="45072.Lqua_0326"/>
<dbReference type="InterPro" id="IPR011644">
    <property type="entry name" value="Heme_NO-bd"/>
</dbReference>
<reference evidence="2 4" key="1">
    <citation type="submission" date="2015-11" db="EMBL/GenBank/DDBJ databases">
        <title>Genomic analysis of 38 Legionella species identifies large and diverse effector repertoires.</title>
        <authorList>
            <person name="Burstein D."/>
            <person name="Amaro F."/>
            <person name="Zusman T."/>
            <person name="Lifshitz Z."/>
            <person name="Cohen O."/>
            <person name="Gilbert J.A."/>
            <person name="Pupko T."/>
            <person name="Shuman H.A."/>
            <person name="Segal G."/>
        </authorList>
    </citation>
    <scope>NUCLEOTIDE SEQUENCE [LARGE SCALE GENOMIC DNA]</scope>
    <source>
        <strain evidence="2 4">ATCC 49507</strain>
    </source>
</reference>
<evidence type="ECO:0000313" key="4">
    <source>
        <dbReference type="Proteomes" id="UP000054639"/>
    </source>
</evidence>
<protein>
    <submittedName>
        <fullName evidence="3">Guanylate cyclase</fullName>
    </submittedName>
</protein>
<accession>A0A378P9Z5</accession>
<dbReference type="GO" id="GO:0020037">
    <property type="term" value="F:heme binding"/>
    <property type="evidence" value="ECO:0007669"/>
    <property type="project" value="InterPro"/>
</dbReference>
<reference evidence="3 5" key="2">
    <citation type="submission" date="2018-06" db="EMBL/GenBank/DDBJ databases">
        <authorList>
            <consortium name="Pathogen Informatics"/>
            <person name="Doyle S."/>
        </authorList>
    </citation>
    <scope>NUCLEOTIDE SEQUENCE [LARGE SCALE GENOMIC DNA]</scope>
    <source>
        <strain evidence="3 5">NCTC12376</strain>
    </source>
</reference>
<name>A0A378P9Z5_9GAMM</name>
<evidence type="ECO:0000313" key="2">
    <source>
        <dbReference type="EMBL" id="KTD53887.1"/>
    </source>
</evidence>
<keyword evidence="4" id="KW-1185">Reference proteome</keyword>
<evidence type="ECO:0000259" key="1">
    <source>
        <dbReference type="Pfam" id="PF07700"/>
    </source>
</evidence>
<dbReference type="Proteomes" id="UP000054639">
    <property type="component" value="Unassembled WGS sequence"/>
</dbReference>
<gene>
    <name evidence="2" type="ORF">Lqua_0326</name>
    <name evidence="3" type="ORF">NCTC12376_03528</name>
</gene>
<dbReference type="Pfam" id="PF07700">
    <property type="entry name" value="HNOB"/>
    <property type="match status" value="1"/>
</dbReference>
<dbReference type="Proteomes" id="UP000254230">
    <property type="component" value="Unassembled WGS sequence"/>
</dbReference>
<dbReference type="PANTHER" id="PTHR45655:SF13">
    <property type="entry name" value="SOLUBLE GUANYLATE CYCLASE GCY-32-RELATED"/>
    <property type="match status" value="1"/>
</dbReference>
<dbReference type="RefSeq" id="WP_058472581.1">
    <property type="nucleotide sequence ID" value="NZ_CAAAIL010000009.1"/>
</dbReference>
<sequence length="180" mass="20548">MKGIVFTALNDMIIDQFGIETWDHLVTQTDLPSGGSYTAGGTYEDTEILQLIQALAQMKNLQIPIFLESFGNYMFLVFSNKYPVFLKKDLSLKEFLKSVDGTIHVEVEKLNPGEQLPFITYEDPASNILIMLYRSPRKLCHFAIGLINGAAKHYRKNIKINQTLCMHQQSDHCRLEIAFE</sequence>
<dbReference type="AlphaFoldDB" id="A0A378P9Z5"/>
<evidence type="ECO:0000313" key="5">
    <source>
        <dbReference type="Proteomes" id="UP000254230"/>
    </source>
</evidence>
<dbReference type="EMBL" id="LNYR01000003">
    <property type="protein sequence ID" value="KTD53887.1"/>
    <property type="molecule type" value="Genomic_DNA"/>
</dbReference>
<dbReference type="SUPFAM" id="SSF111126">
    <property type="entry name" value="Ligand-binding domain in the NO signalling and Golgi transport"/>
    <property type="match status" value="1"/>
</dbReference>
<dbReference type="InterPro" id="IPR038158">
    <property type="entry name" value="H-NOX_domain_sf"/>
</dbReference>